<dbReference type="RefSeq" id="XP_001800443.1">
    <property type="nucleotide sequence ID" value="XM_001800391.1"/>
</dbReference>
<dbReference type="GeneID" id="5977349"/>
<dbReference type="KEGG" id="pno:SNOG_10161"/>
<gene>
    <name evidence="1" type="ORF">SNOG_10161</name>
</gene>
<dbReference type="Proteomes" id="UP000001055">
    <property type="component" value="Unassembled WGS sequence"/>
</dbReference>
<protein>
    <submittedName>
        <fullName evidence="1">Uncharacterized protein</fullName>
    </submittedName>
</protein>
<accession>Q0UDK3</accession>
<reference evidence="2" key="1">
    <citation type="journal article" date="2007" name="Plant Cell">
        <title>Dothideomycete-plant interactions illuminated by genome sequencing and EST analysis of the wheat pathogen Stagonospora nodorum.</title>
        <authorList>
            <person name="Hane J.K."/>
            <person name="Lowe R.G."/>
            <person name="Solomon P.S."/>
            <person name="Tan K.C."/>
            <person name="Schoch C.L."/>
            <person name="Spatafora J.W."/>
            <person name="Crous P.W."/>
            <person name="Kodira C."/>
            <person name="Birren B.W."/>
            <person name="Galagan J.E."/>
            <person name="Torriani S.F."/>
            <person name="McDonald B.A."/>
            <person name="Oliver R.P."/>
        </authorList>
    </citation>
    <scope>NUCLEOTIDE SEQUENCE [LARGE SCALE GENOMIC DNA]</scope>
    <source>
        <strain evidence="2">SN15 / ATCC MYA-4574 / FGSC 10173</strain>
    </source>
</reference>
<sequence length="82" mass="9167">MGRLVESAESAVHHVRRVDSYDVLEETQFMIISTTEAGKYGARLYVEGKEKVVATGVGQTHFMAVEDLLEEVGPREDAREIE</sequence>
<dbReference type="AlphaFoldDB" id="Q0UDK3"/>
<dbReference type="EMBL" id="CH445340">
    <property type="protein sequence ID" value="EAT82496.1"/>
    <property type="molecule type" value="Genomic_DNA"/>
</dbReference>
<evidence type="ECO:0000313" key="2">
    <source>
        <dbReference type="Proteomes" id="UP000001055"/>
    </source>
</evidence>
<evidence type="ECO:0000313" key="1">
    <source>
        <dbReference type="EMBL" id="EAT82496.1"/>
    </source>
</evidence>
<name>Q0UDK3_PHANO</name>
<organism evidence="1 2">
    <name type="scientific">Phaeosphaeria nodorum (strain SN15 / ATCC MYA-4574 / FGSC 10173)</name>
    <name type="common">Glume blotch fungus</name>
    <name type="synonym">Parastagonospora nodorum</name>
    <dbReference type="NCBI Taxonomy" id="321614"/>
    <lineage>
        <taxon>Eukaryota</taxon>
        <taxon>Fungi</taxon>
        <taxon>Dikarya</taxon>
        <taxon>Ascomycota</taxon>
        <taxon>Pezizomycotina</taxon>
        <taxon>Dothideomycetes</taxon>
        <taxon>Pleosporomycetidae</taxon>
        <taxon>Pleosporales</taxon>
        <taxon>Pleosporineae</taxon>
        <taxon>Phaeosphaeriaceae</taxon>
        <taxon>Parastagonospora</taxon>
    </lineage>
</organism>
<proteinExistence type="predicted"/>
<dbReference type="InParanoid" id="Q0UDK3"/>